<evidence type="ECO:0000313" key="2">
    <source>
        <dbReference type="EMBL" id="EJK51582.1"/>
    </source>
</evidence>
<dbReference type="OrthoDB" id="2122982at2759"/>
<evidence type="ECO:0000256" key="1">
    <source>
        <dbReference type="SAM" id="MobiDB-lite"/>
    </source>
</evidence>
<proteinExistence type="predicted"/>
<evidence type="ECO:0008006" key="4">
    <source>
        <dbReference type="Google" id="ProtNLM"/>
    </source>
</evidence>
<reference evidence="2 3" key="1">
    <citation type="journal article" date="2012" name="Genome Biol.">
        <title>Genome and low-iron response of an oceanic diatom adapted to chronic iron limitation.</title>
        <authorList>
            <person name="Lommer M."/>
            <person name="Specht M."/>
            <person name="Roy A.S."/>
            <person name="Kraemer L."/>
            <person name="Andreson R."/>
            <person name="Gutowska M.A."/>
            <person name="Wolf J."/>
            <person name="Bergner S.V."/>
            <person name="Schilhabel M.B."/>
            <person name="Klostermeier U.C."/>
            <person name="Beiko R.G."/>
            <person name="Rosenstiel P."/>
            <person name="Hippler M."/>
            <person name="Laroche J."/>
        </authorList>
    </citation>
    <scope>NUCLEOTIDE SEQUENCE [LARGE SCALE GENOMIC DNA]</scope>
    <source>
        <strain evidence="2 3">CCMP1005</strain>
    </source>
</reference>
<gene>
    <name evidence="2" type="ORF">THAOC_29233</name>
</gene>
<name>K0RY09_THAOC</name>
<feature type="region of interest" description="Disordered" evidence="1">
    <location>
        <begin position="1"/>
        <end position="65"/>
    </location>
</feature>
<keyword evidence="3" id="KW-1185">Reference proteome</keyword>
<feature type="compositionally biased region" description="Polar residues" evidence="1">
    <location>
        <begin position="97"/>
        <end position="113"/>
    </location>
</feature>
<organism evidence="2 3">
    <name type="scientific">Thalassiosira oceanica</name>
    <name type="common">Marine diatom</name>
    <dbReference type="NCBI Taxonomy" id="159749"/>
    <lineage>
        <taxon>Eukaryota</taxon>
        <taxon>Sar</taxon>
        <taxon>Stramenopiles</taxon>
        <taxon>Ochrophyta</taxon>
        <taxon>Bacillariophyta</taxon>
        <taxon>Coscinodiscophyceae</taxon>
        <taxon>Thalassiosirophycidae</taxon>
        <taxon>Thalassiosirales</taxon>
        <taxon>Thalassiosiraceae</taxon>
        <taxon>Thalassiosira</taxon>
    </lineage>
</organism>
<evidence type="ECO:0000313" key="3">
    <source>
        <dbReference type="Proteomes" id="UP000266841"/>
    </source>
</evidence>
<feature type="non-terminal residue" evidence="2">
    <location>
        <position position="1"/>
    </location>
</feature>
<sequence>SSRDFTSLKSSSATPPAAAANGYTREWPAGLSGKRTHPYGRSPARALRAQLEDKGPGGSAPPSPLRFSLELFGGARLAGGRALVFSGKPHPPAAAHNGNNRHAQPNHQPPTTLSLSGRRRLAHVFMPDAAAALVDAADLGAARNLRQQLMASGHERPEGDACPICFDLIEFPMNKHAKRNACCMKRVCNGCVLAAHQRRTARNAEG</sequence>
<dbReference type="Proteomes" id="UP000266841">
    <property type="component" value="Unassembled WGS sequence"/>
</dbReference>
<comment type="caution">
    <text evidence="2">The sequence shown here is derived from an EMBL/GenBank/DDBJ whole genome shotgun (WGS) entry which is preliminary data.</text>
</comment>
<feature type="region of interest" description="Disordered" evidence="1">
    <location>
        <begin position="86"/>
        <end position="113"/>
    </location>
</feature>
<protein>
    <recommendedName>
        <fullName evidence="4">RING-type domain-containing protein</fullName>
    </recommendedName>
</protein>
<feature type="compositionally biased region" description="Low complexity" evidence="1">
    <location>
        <begin position="10"/>
        <end position="20"/>
    </location>
</feature>
<dbReference type="EMBL" id="AGNL01041403">
    <property type="protein sequence ID" value="EJK51582.1"/>
    <property type="molecule type" value="Genomic_DNA"/>
</dbReference>
<accession>K0RY09</accession>
<dbReference type="AlphaFoldDB" id="K0RY09"/>